<feature type="coiled-coil region" evidence="6">
    <location>
        <begin position="798"/>
        <end position="829"/>
    </location>
</feature>
<dbReference type="FunFam" id="3.30.565.10:FF:000006">
    <property type="entry name" value="Sensor histidine kinase WalK"/>
    <property type="match status" value="1"/>
</dbReference>
<dbReference type="InterPro" id="IPR036097">
    <property type="entry name" value="HisK_dim/P_sf"/>
</dbReference>
<dbReference type="InterPro" id="IPR004358">
    <property type="entry name" value="Sig_transdc_His_kin-like_C"/>
</dbReference>
<gene>
    <name evidence="10" type="ORF">C8263_13930</name>
</gene>
<accession>A0A2T3W5N0</accession>
<dbReference type="CDD" id="cd00082">
    <property type="entry name" value="HisKA"/>
    <property type="match status" value="1"/>
</dbReference>
<dbReference type="InterPro" id="IPR005467">
    <property type="entry name" value="His_kinase_dom"/>
</dbReference>
<keyword evidence="6" id="KW-0175">Coiled coil</keyword>
<dbReference type="InterPro" id="IPR000014">
    <property type="entry name" value="PAS"/>
</dbReference>
<evidence type="ECO:0000256" key="1">
    <source>
        <dbReference type="ARBA" id="ARBA00000085"/>
    </source>
</evidence>
<dbReference type="SUPFAM" id="SSF47384">
    <property type="entry name" value="Homodimeric domain of signal transducing histidine kinase"/>
    <property type="match status" value="1"/>
</dbReference>
<dbReference type="Gene3D" id="3.30.450.20">
    <property type="entry name" value="PAS domain"/>
    <property type="match status" value="5"/>
</dbReference>
<reference evidence="10 11" key="1">
    <citation type="submission" date="2018-03" db="EMBL/GenBank/DDBJ databases">
        <title>Draft genome of Deinococcus sp. OD32.</title>
        <authorList>
            <person name="Wang X.-P."/>
            <person name="Du Z.-J."/>
        </authorList>
    </citation>
    <scope>NUCLEOTIDE SEQUENCE [LARGE SCALE GENOMIC DNA]</scope>
    <source>
        <strain evidence="10 11">OD32</strain>
    </source>
</reference>
<dbReference type="Gene3D" id="3.30.450.40">
    <property type="match status" value="1"/>
</dbReference>
<evidence type="ECO:0000259" key="9">
    <source>
        <dbReference type="PROSITE" id="PS50113"/>
    </source>
</evidence>
<comment type="caution">
    <text evidence="10">The sequence shown here is derived from an EMBL/GenBank/DDBJ whole genome shotgun (WGS) entry which is preliminary data.</text>
</comment>
<sequence>MSERTLVPSSFSPLDVLPLPTCIQDAGGAVIYANPELAAQTGLEAGPLCAAGLGALLHPEDRQTLQTQWPRTALDPGPSVHDVRLRLASGGYRWQRLHRRPVWAGSDLAYVLNTLHDLQPQRDAQEHYRGLQALTGTLARAQTLTEVQAALPQVAGVLGATQAHLSVCRGDSLHLLMDGNGAQERTLPLTPGSALAGLLAAGEPVLLSAPALAARFPEWALGTEAWTATPVQALIPLHTGPGGRAVGLLRLGFPSPRPLGTDERGVLQASAALFAQALDRAAWQAERAQAGRTRRVLDTTPQLVWTVNIESGEAQFNPSWRRYTGCPEHAGHEVWREVIHPDDLGLVRAATTPAPQAPFQQEVRLRRRDGAYEWHQVQLTPLQGHEWLGSATNVHQQHEVQLALARSEAQLSAVLDALPVGVLLADPAGHLIRDNAAHRELWGMAPETSRWEEYGEWAGWWPGTGQRIQAHEWGMARALLQGETVRGELVEYQPFGGTERRFFLNNAAPILGAGGQLLGAVVAEQDVTARMAAEQALQQHVERIGLALAAGAILGTWFWDLRHDRFTVDEAFATSFGLDPALGQEGLSLEQVIATVHPDDRPGLVAAIDEAVARGGPYAHEYRVRRRDGQYYWIEANGRVDLDGDGTPLSFPGVLLDVQERRAVLAALRESEERFRELADHISQFAWTADPSGAIGWFNQRWYDYTGTTLEEVQGWGWAQLHHPEHRDEVVRKFSHAVKAGEPWEDTFPLRSRTGEYRWFLSRAVPIRDAQGQIVRWFGTNTDVTAQREAQAQLAELAASLERRVQARTAELERANAELQRSNMELERFAYITSHDLKEPIRTVASFTGLIAQRYGGQLDERAHLYLGMIEKGAERMRALVDDLLTYSRLSGDAAPLQPVDLRTPLTEALARLSRRLEETGARVTVGELPEVLGDGPQLAQLLQNLLSNALKFTRPGVTPEIHLDAAREGQAWHLRVADNGIGIEAAYLQRIFVLFQRLHARDQYEGTGLGLGICQKIVERHGGALWAESTPGVGSTFHFTLPLAPEKASAAP</sequence>
<dbReference type="SUPFAM" id="SSF55781">
    <property type="entry name" value="GAF domain-like"/>
    <property type="match status" value="1"/>
</dbReference>
<dbReference type="GO" id="GO:0000155">
    <property type="term" value="F:phosphorelay sensor kinase activity"/>
    <property type="evidence" value="ECO:0007669"/>
    <property type="project" value="InterPro"/>
</dbReference>
<dbReference type="InterPro" id="IPR003661">
    <property type="entry name" value="HisK_dim/P_dom"/>
</dbReference>
<dbReference type="InterPro" id="IPR000700">
    <property type="entry name" value="PAS-assoc_C"/>
</dbReference>
<dbReference type="Gene3D" id="1.10.287.130">
    <property type="match status" value="1"/>
</dbReference>
<feature type="domain" description="PAC" evidence="9">
    <location>
        <begin position="483"/>
        <end position="539"/>
    </location>
</feature>
<dbReference type="PANTHER" id="PTHR43304:SF1">
    <property type="entry name" value="PAC DOMAIN-CONTAINING PROTEIN"/>
    <property type="match status" value="1"/>
</dbReference>
<dbReference type="CDD" id="cd00130">
    <property type="entry name" value="PAS"/>
    <property type="match status" value="4"/>
</dbReference>
<dbReference type="SUPFAM" id="SSF55874">
    <property type="entry name" value="ATPase domain of HSP90 chaperone/DNA topoisomerase II/histidine kinase"/>
    <property type="match status" value="1"/>
</dbReference>
<dbReference type="AlphaFoldDB" id="A0A2T3W5N0"/>
<evidence type="ECO:0000259" key="7">
    <source>
        <dbReference type="PROSITE" id="PS50109"/>
    </source>
</evidence>
<dbReference type="SMART" id="SM00388">
    <property type="entry name" value="HisKA"/>
    <property type="match status" value="1"/>
</dbReference>
<evidence type="ECO:0000313" key="11">
    <source>
        <dbReference type="Proteomes" id="UP000240317"/>
    </source>
</evidence>
<dbReference type="InterPro" id="IPR003594">
    <property type="entry name" value="HATPase_dom"/>
</dbReference>
<dbReference type="EC" id="2.7.13.3" evidence="2"/>
<dbReference type="SMART" id="SM00387">
    <property type="entry name" value="HATPase_c"/>
    <property type="match status" value="1"/>
</dbReference>
<keyword evidence="11" id="KW-1185">Reference proteome</keyword>
<dbReference type="InterPro" id="IPR052162">
    <property type="entry name" value="Sensor_kinase/Photoreceptor"/>
</dbReference>
<dbReference type="InterPro" id="IPR036890">
    <property type="entry name" value="HATPase_C_sf"/>
</dbReference>
<dbReference type="Pfam" id="PF02518">
    <property type="entry name" value="HATPase_c"/>
    <property type="match status" value="1"/>
</dbReference>
<evidence type="ECO:0000256" key="3">
    <source>
        <dbReference type="ARBA" id="ARBA00022553"/>
    </source>
</evidence>
<protein>
    <recommendedName>
        <fullName evidence="2">histidine kinase</fullName>
        <ecNumber evidence="2">2.7.13.3</ecNumber>
    </recommendedName>
</protein>
<dbReference type="SMART" id="SM00091">
    <property type="entry name" value="PAS"/>
    <property type="match status" value="5"/>
</dbReference>
<proteinExistence type="predicted"/>
<dbReference type="PROSITE" id="PS50109">
    <property type="entry name" value="HIS_KIN"/>
    <property type="match status" value="1"/>
</dbReference>
<dbReference type="InterPro" id="IPR035965">
    <property type="entry name" value="PAS-like_dom_sf"/>
</dbReference>
<evidence type="ECO:0000256" key="6">
    <source>
        <dbReference type="SAM" id="Coils"/>
    </source>
</evidence>
<name>A0A2T3W5N0_9DEIO</name>
<evidence type="ECO:0000256" key="5">
    <source>
        <dbReference type="ARBA" id="ARBA00022777"/>
    </source>
</evidence>
<dbReference type="InterPro" id="IPR029016">
    <property type="entry name" value="GAF-like_dom_sf"/>
</dbReference>
<keyword evidence="3" id="KW-0597">Phosphoprotein</keyword>
<dbReference type="RefSeq" id="WP_107138749.1">
    <property type="nucleotide sequence ID" value="NZ_PYSV01000014.1"/>
</dbReference>
<feature type="domain" description="PAC" evidence="9">
    <location>
        <begin position="618"/>
        <end position="670"/>
    </location>
</feature>
<dbReference type="EMBL" id="PYSV01000014">
    <property type="protein sequence ID" value="PTA67191.1"/>
    <property type="molecule type" value="Genomic_DNA"/>
</dbReference>
<dbReference type="Pfam" id="PF08448">
    <property type="entry name" value="PAS_4"/>
    <property type="match status" value="2"/>
</dbReference>
<dbReference type="PANTHER" id="PTHR43304">
    <property type="entry name" value="PHYTOCHROME-LIKE PROTEIN CPH1"/>
    <property type="match status" value="1"/>
</dbReference>
<dbReference type="PROSITE" id="PS50113">
    <property type="entry name" value="PAC"/>
    <property type="match status" value="3"/>
</dbReference>
<dbReference type="InterPro" id="IPR001610">
    <property type="entry name" value="PAC"/>
</dbReference>
<dbReference type="NCBIfam" id="TIGR00229">
    <property type="entry name" value="sensory_box"/>
    <property type="match status" value="2"/>
</dbReference>
<evidence type="ECO:0000256" key="4">
    <source>
        <dbReference type="ARBA" id="ARBA00022679"/>
    </source>
</evidence>
<evidence type="ECO:0000256" key="2">
    <source>
        <dbReference type="ARBA" id="ARBA00012438"/>
    </source>
</evidence>
<dbReference type="Pfam" id="PF08447">
    <property type="entry name" value="PAS_3"/>
    <property type="match status" value="3"/>
</dbReference>
<feature type="domain" description="Histidine kinase" evidence="7">
    <location>
        <begin position="832"/>
        <end position="1046"/>
    </location>
</feature>
<dbReference type="Proteomes" id="UP000240317">
    <property type="component" value="Unassembled WGS sequence"/>
</dbReference>
<dbReference type="SMART" id="SM00086">
    <property type="entry name" value="PAC"/>
    <property type="match status" value="3"/>
</dbReference>
<dbReference type="Pfam" id="PF00512">
    <property type="entry name" value="HisKA"/>
    <property type="match status" value="1"/>
</dbReference>
<feature type="domain" description="PAS" evidence="8">
    <location>
        <begin position="25"/>
        <end position="77"/>
    </location>
</feature>
<evidence type="ECO:0000259" key="8">
    <source>
        <dbReference type="PROSITE" id="PS50112"/>
    </source>
</evidence>
<dbReference type="OrthoDB" id="51182at2"/>
<feature type="domain" description="PAS" evidence="8">
    <location>
        <begin position="407"/>
        <end position="447"/>
    </location>
</feature>
<dbReference type="SUPFAM" id="SSF55785">
    <property type="entry name" value="PYP-like sensor domain (PAS domain)"/>
    <property type="match status" value="5"/>
</dbReference>
<dbReference type="PROSITE" id="PS50112">
    <property type="entry name" value="PAS"/>
    <property type="match status" value="3"/>
</dbReference>
<keyword evidence="4" id="KW-0808">Transferase</keyword>
<feature type="domain" description="PAS" evidence="8">
    <location>
        <begin position="671"/>
        <end position="741"/>
    </location>
</feature>
<dbReference type="PRINTS" id="PR00344">
    <property type="entry name" value="BCTRLSENSOR"/>
</dbReference>
<evidence type="ECO:0000313" key="10">
    <source>
        <dbReference type="EMBL" id="PTA67191.1"/>
    </source>
</evidence>
<feature type="domain" description="PAC" evidence="9">
    <location>
        <begin position="744"/>
        <end position="796"/>
    </location>
</feature>
<comment type="catalytic activity">
    <reaction evidence="1">
        <text>ATP + protein L-histidine = ADP + protein N-phospho-L-histidine.</text>
        <dbReference type="EC" id="2.7.13.3"/>
    </reaction>
</comment>
<dbReference type="FunFam" id="3.30.450.20:FF:000099">
    <property type="entry name" value="Sensory box sensor histidine kinase"/>
    <property type="match status" value="1"/>
</dbReference>
<dbReference type="InterPro" id="IPR013656">
    <property type="entry name" value="PAS_4"/>
</dbReference>
<dbReference type="Gene3D" id="3.30.565.10">
    <property type="entry name" value="Histidine kinase-like ATPase, C-terminal domain"/>
    <property type="match status" value="1"/>
</dbReference>
<organism evidence="10 11">
    <name type="scientific">Deinococcus arcticus</name>
    <dbReference type="NCBI Taxonomy" id="2136176"/>
    <lineage>
        <taxon>Bacteria</taxon>
        <taxon>Thermotogati</taxon>
        <taxon>Deinococcota</taxon>
        <taxon>Deinococci</taxon>
        <taxon>Deinococcales</taxon>
        <taxon>Deinococcaceae</taxon>
        <taxon>Deinococcus</taxon>
    </lineage>
</organism>
<dbReference type="InterPro" id="IPR013655">
    <property type="entry name" value="PAS_fold_3"/>
</dbReference>
<keyword evidence="5" id="KW-0418">Kinase</keyword>